<dbReference type="EMBL" id="CAWYQH010000141">
    <property type="protein sequence ID" value="CAK8695134.1"/>
    <property type="molecule type" value="Genomic_DNA"/>
</dbReference>
<accession>A0ABP0GWF6</accession>
<proteinExistence type="predicted"/>
<reference evidence="1 2" key="1">
    <citation type="submission" date="2024-02" db="EMBL/GenBank/DDBJ databases">
        <authorList>
            <person name="Daric V."/>
            <person name="Darras S."/>
        </authorList>
    </citation>
    <scope>NUCLEOTIDE SEQUENCE [LARGE SCALE GENOMIC DNA]</scope>
</reference>
<protein>
    <submittedName>
        <fullName evidence="1">Uncharacterized protein</fullName>
    </submittedName>
</protein>
<evidence type="ECO:0000313" key="1">
    <source>
        <dbReference type="EMBL" id="CAK8695134.1"/>
    </source>
</evidence>
<keyword evidence="2" id="KW-1185">Reference proteome</keyword>
<dbReference type="Proteomes" id="UP001642483">
    <property type="component" value="Unassembled WGS sequence"/>
</dbReference>
<evidence type="ECO:0000313" key="2">
    <source>
        <dbReference type="Proteomes" id="UP001642483"/>
    </source>
</evidence>
<comment type="caution">
    <text evidence="1">The sequence shown here is derived from an EMBL/GenBank/DDBJ whole genome shotgun (WGS) entry which is preliminary data.</text>
</comment>
<sequence length="138" mass="15650">MNLYFCPHVLRRLFRTIQPVQLLCQGGRVTLGEIQNSVTNANTLTADGLLNEVALARDMFHDAEMQDLQIGLPLIPRAHKAKYPTAVSENIQFYYTSIYSSLFKCASESLKERYQSKSLDGADLLRRLLENPTLDSEK</sequence>
<organism evidence="1 2">
    <name type="scientific">Clavelina lepadiformis</name>
    <name type="common">Light-bulb sea squirt</name>
    <name type="synonym">Ascidia lepadiformis</name>
    <dbReference type="NCBI Taxonomy" id="159417"/>
    <lineage>
        <taxon>Eukaryota</taxon>
        <taxon>Metazoa</taxon>
        <taxon>Chordata</taxon>
        <taxon>Tunicata</taxon>
        <taxon>Ascidiacea</taxon>
        <taxon>Aplousobranchia</taxon>
        <taxon>Clavelinidae</taxon>
        <taxon>Clavelina</taxon>
    </lineage>
</organism>
<name>A0ABP0GWF6_CLALP</name>
<gene>
    <name evidence="1" type="ORF">CVLEPA_LOCUS28420</name>
</gene>